<dbReference type="EMBL" id="CAJNDS010001746">
    <property type="protein sequence ID" value="CAE7275892.1"/>
    <property type="molecule type" value="Genomic_DNA"/>
</dbReference>
<sequence>MAAPASNTKTRTATTCRTYFACLVFWAILGACGAIGHQAAAKAADAKGGYFELCPKGHRTGALALETTARQVLPRRSFGSPASACERGAGVIVWRGDGSSFCCPAAAGWCGGCAEANDKEDACGKCLGGWVLERGYCTACMDFPGWHDAKGRNCYAAGCSKDRFQGSSSAMACCSCGGGLRQATRFGYYTESRLRHKEPCRQPKESDPLSSPTPPTFRVTPPGNMEIRPGPEEPLLIGHSAVTGRPLPRTASHYSVDSGCELLNFNLTINSTSGELQLQEGCETVGCGRALQDFQVLCRITAHQGGLEASARMHITASNFLVYENTALVVTGEKSFPALASPEVKLNDLTLACLPVQSPHDGKPSPWQLASDGSLHIDASQASIAGLTDLTLPYLSSAPGGLCQVRNATRHTVAIPVLLPKTWTSISYPFESVFVAPGTTFGPAMNPHGHDNGEQGCVAPSRYSASCTAPGVEIVFDELTGVVSAFGFSLFRLDTQTGSIDVSPEQDASQLFDDLQSQSHRGLLEVSCTVMGLFEPRQPLGAWSGKSACRWFLSMARRDFLVQCANAVTVYLQDLTCWKDTQLHGRAVQDCRSRPSEPVSAVEPAAQMYAAQPTRGKHQRSACSCLPVAHIPSKTADSIQRFRFTKIPNCSVENTCLNLTGSDPAWLYSGVFCPVAYERAADPSNSWIFQKTAVTPQDVFYLAPETDDSLEKCNGGLFLTRSNISWDFENSSSEYMELFGEHLACLTAEVPHSIVQATFHKGRQKLLIVDNKTDIGSGHAAVQHAQSCEAPELPEELLQIDDPSTKTAMDFSLHACDCFPEGWKDKPVTSSSFTSVPPGSGNQYVPSAIEIARGALTCDQASLLAKYIMPQAASTYEDCHFACQLEPQCLFFWAGLSAAVEQCRLYSGCQALLTEPGSRGMLAARAPSTTLCRRADPSKCWATIRRNYLHADTDRGQAISCLHKDLMEQCDMDQMVGGLGVEECFRCQYAETTGTWKRKRPLPQTFSPGSELGISCWSDRYAAVTPSLPGKLDAWDAKSPPEKNMLFSVCFMCDGCVPESGRRVHDYMLWGQLVGAQQRARTQWSRLRLLRSGTGL</sequence>
<organism evidence="2 3">
    <name type="scientific">Symbiodinium natans</name>
    <dbReference type="NCBI Taxonomy" id="878477"/>
    <lineage>
        <taxon>Eukaryota</taxon>
        <taxon>Sar</taxon>
        <taxon>Alveolata</taxon>
        <taxon>Dinophyceae</taxon>
        <taxon>Suessiales</taxon>
        <taxon>Symbiodiniaceae</taxon>
        <taxon>Symbiodinium</taxon>
    </lineage>
</organism>
<evidence type="ECO:0000313" key="3">
    <source>
        <dbReference type="Proteomes" id="UP000604046"/>
    </source>
</evidence>
<name>A0A812MN85_9DINO</name>
<comment type="caution">
    <text evidence="2">The sequence shown here is derived from an EMBL/GenBank/DDBJ whole genome shotgun (WGS) entry which is preliminary data.</text>
</comment>
<dbReference type="AlphaFoldDB" id="A0A812MN85"/>
<evidence type="ECO:0000256" key="1">
    <source>
        <dbReference type="SAM" id="MobiDB-lite"/>
    </source>
</evidence>
<protein>
    <recommendedName>
        <fullName evidence="4">Apple domain-containing protein</fullName>
    </recommendedName>
</protein>
<gene>
    <name evidence="2" type="ORF">SNAT2548_LOCUS14633</name>
</gene>
<feature type="compositionally biased region" description="Basic and acidic residues" evidence="1">
    <location>
        <begin position="197"/>
        <end position="207"/>
    </location>
</feature>
<keyword evidence="3" id="KW-1185">Reference proteome</keyword>
<evidence type="ECO:0008006" key="4">
    <source>
        <dbReference type="Google" id="ProtNLM"/>
    </source>
</evidence>
<feature type="region of interest" description="Disordered" evidence="1">
    <location>
        <begin position="197"/>
        <end position="223"/>
    </location>
</feature>
<dbReference type="Proteomes" id="UP000604046">
    <property type="component" value="Unassembled WGS sequence"/>
</dbReference>
<evidence type="ECO:0000313" key="2">
    <source>
        <dbReference type="EMBL" id="CAE7275892.1"/>
    </source>
</evidence>
<proteinExistence type="predicted"/>
<accession>A0A812MN85</accession>
<reference evidence="2" key="1">
    <citation type="submission" date="2021-02" db="EMBL/GenBank/DDBJ databases">
        <authorList>
            <person name="Dougan E. K."/>
            <person name="Rhodes N."/>
            <person name="Thang M."/>
            <person name="Chan C."/>
        </authorList>
    </citation>
    <scope>NUCLEOTIDE SEQUENCE</scope>
</reference>